<evidence type="ECO:0000313" key="3">
    <source>
        <dbReference type="Proteomes" id="UP000314294"/>
    </source>
</evidence>
<accession>A0A4Z2GF30</accession>
<protein>
    <submittedName>
        <fullName evidence="2">Uncharacterized protein</fullName>
    </submittedName>
</protein>
<keyword evidence="3" id="KW-1185">Reference proteome</keyword>
<feature type="region of interest" description="Disordered" evidence="1">
    <location>
        <begin position="1"/>
        <end position="38"/>
    </location>
</feature>
<reference evidence="2 3" key="1">
    <citation type="submission" date="2019-03" db="EMBL/GenBank/DDBJ databases">
        <title>First draft genome of Liparis tanakae, snailfish: a comprehensive survey of snailfish specific genes.</title>
        <authorList>
            <person name="Kim W."/>
            <person name="Song I."/>
            <person name="Jeong J.-H."/>
            <person name="Kim D."/>
            <person name="Kim S."/>
            <person name="Ryu S."/>
            <person name="Song J.Y."/>
            <person name="Lee S.K."/>
        </authorList>
    </citation>
    <scope>NUCLEOTIDE SEQUENCE [LARGE SCALE GENOMIC DNA]</scope>
    <source>
        <tissue evidence="2">Muscle</tissue>
    </source>
</reference>
<evidence type="ECO:0000256" key="1">
    <source>
        <dbReference type="SAM" id="MobiDB-lite"/>
    </source>
</evidence>
<name>A0A4Z2GF30_9TELE</name>
<sequence>MRRAAGSRQQRVGSMFEVLGGREEVRKEGKEGGNLSDAPSQLHASALLVGCGSSAAAVSWYSSRCAAPLRPRSSTATD</sequence>
<proteinExistence type="predicted"/>
<gene>
    <name evidence="2" type="ORF">EYF80_037656</name>
</gene>
<feature type="compositionally biased region" description="Basic and acidic residues" evidence="1">
    <location>
        <begin position="20"/>
        <end position="31"/>
    </location>
</feature>
<evidence type="ECO:0000313" key="2">
    <source>
        <dbReference type="EMBL" id="TNN52117.1"/>
    </source>
</evidence>
<organism evidence="2 3">
    <name type="scientific">Liparis tanakae</name>
    <name type="common">Tanaka's snailfish</name>
    <dbReference type="NCBI Taxonomy" id="230148"/>
    <lineage>
        <taxon>Eukaryota</taxon>
        <taxon>Metazoa</taxon>
        <taxon>Chordata</taxon>
        <taxon>Craniata</taxon>
        <taxon>Vertebrata</taxon>
        <taxon>Euteleostomi</taxon>
        <taxon>Actinopterygii</taxon>
        <taxon>Neopterygii</taxon>
        <taxon>Teleostei</taxon>
        <taxon>Neoteleostei</taxon>
        <taxon>Acanthomorphata</taxon>
        <taxon>Eupercaria</taxon>
        <taxon>Perciformes</taxon>
        <taxon>Cottioidei</taxon>
        <taxon>Cottales</taxon>
        <taxon>Liparidae</taxon>
        <taxon>Liparis</taxon>
    </lineage>
</organism>
<dbReference type="Proteomes" id="UP000314294">
    <property type="component" value="Unassembled WGS sequence"/>
</dbReference>
<dbReference type="EMBL" id="SRLO01000558">
    <property type="protein sequence ID" value="TNN52117.1"/>
    <property type="molecule type" value="Genomic_DNA"/>
</dbReference>
<comment type="caution">
    <text evidence="2">The sequence shown here is derived from an EMBL/GenBank/DDBJ whole genome shotgun (WGS) entry which is preliminary data.</text>
</comment>
<dbReference type="AlphaFoldDB" id="A0A4Z2GF30"/>